<reference evidence="3" key="1">
    <citation type="journal article" date="2017" name="Cell">
        <title>Insights into land plant evolution garnered from the Marchantia polymorpha genome.</title>
        <authorList>
            <person name="Bowman J.L."/>
            <person name="Kohchi T."/>
            <person name="Yamato K.T."/>
            <person name="Jenkins J."/>
            <person name="Shu S."/>
            <person name="Ishizaki K."/>
            <person name="Yamaoka S."/>
            <person name="Nishihama R."/>
            <person name="Nakamura Y."/>
            <person name="Berger F."/>
            <person name="Adam C."/>
            <person name="Aki S.S."/>
            <person name="Althoff F."/>
            <person name="Araki T."/>
            <person name="Arteaga-Vazquez M.A."/>
            <person name="Balasubrmanian S."/>
            <person name="Barry K."/>
            <person name="Bauer D."/>
            <person name="Boehm C.R."/>
            <person name="Briginshaw L."/>
            <person name="Caballero-Perez J."/>
            <person name="Catarino B."/>
            <person name="Chen F."/>
            <person name="Chiyoda S."/>
            <person name="Chovatia M."/>
            <person name="Davies K.M."/>
            <person name="Delmans M."/>
            <person name="Demura T."/>
            <person name="Dierschke T."/>
            <person name="Dolan L."/>
            <person name="Dorantes-Acosta A.E."/>
            <person name="Eklund D.M."/>
            <person name="Florent S.N."/>
            <person name="Flores-Sandoval E."/>
            <person name="Fujiyama A."/>
            <person name="Fukuzawa H."/>
            <person name="Galik B."/>
            <person name="Grimanelli D."/>
            <person name="Grimwood J."/>
            <person name="Grossniklaus U."/>
            <person name="Hamada T."/>
            <person name="Haseloff J."/>
            <person name="Hetherington A.J."/>
            <person name="Higo A."/>
            <person name="Hirakawa Y."/>
            <person name="Hundley H.N."/>
            <person name="Ikeda Y."/>
            <person name="Inoue K."/>
            <person name="Inoue S.I."/>
            <person name="Ishida S."/>
            <person name="Jia Q."/>
            <person name="Kakita M."/>
            <person name="Kanazawa T."/>
            <person name="Kawai Y."/>
            <person name="Kawashima T."/>
            <person name="Kennedy M."/>
            <person name="Kinose K."/>
            <person name="Kinoshita T."/>
            <person name="Kohara Y."/>
            <person name="Koide E."/>
            <person name="Komatsu K."/>
            <person name="Kopischke S."/>
            <person name="Kubo M."/>
            <person name="Kyozuka J."/>
            <person name="Lagercrantz U."/>
            <person name="Lin S.S."/>
            <person name="Lindquist E."/>
            <person name="Lipzen A.M."/>
            <person name="Lu C.W."/>
            <person name="De Luna E."/>
            <person name="Martienssen R.A."/>
            <person name="Minamino N."/>
            <person name="Mizutani M."/>
            <person name="Mizutani M."/>
            <person name="Mochizuki N."/>
            <person name="Monte I."/>
            <person name="Mosher R."/>
            <person name="Nagasaki H."/>
            <person name="Nakagami H."/>
            <person name="Naramoto S."/>
            <person name="Nishitani K."/>
            <person name="Ohtani M."/>
            <person name="Okamoto T."/>
            <person name="Okumura M."/>
            <person name="Phillips J."/>
            <person name="Pollak B."/>
            <person name="Reinders A."/>
            <person name="Rovekamp M."/>
            <person name="Sano R."/>
            <person name="Sawa S."/>
            <person name="Schmid M.W."/>
            <person name="Shirakawa M."/>
            <person name="Solano R."/>
            <person name="Spunde A."/>
            <person name="Suetsugu N."/>
            <person name="Sugano S."/>
            <person name="Sugiyama A."/>
            <person name="Sun R."/>
            <person name="Suzuki Y."/>
            <person name="Takenaka M."/>
            <person name="Takezawa D."/>
            <person name="Tomogane H."/>
            <person name="Tsuzuki M."/>
            <person name="Ueda T."/>
            <person name="Umeda M."/>
            <person name="Ward J.M."/>
            <person name="Watanabe Y."/>
            <person name="Yazaki K."/>
            <person name="Yokoyama R."/>
            <person name="Yoshitake Y."/>
            <person name="Yotsui I."/>
            <person name="Zachgo S."/>
            <person name="Schmutz J."/>
        </authorList>
    </citation>
    <scope>NUCLEOTIDE SEQUENCE [LARGE SCALE GENOMIC DNA]</scope>
    <source>
        <strain evidence="3">Tak-1</strain>
    </source>
</reference>
<keyword evidence="1" id="KW-0175">Coiled coil</keyword>
<evidence type="ECO:0000313" key="3">
    <source>
        <dbReference type="Proteomes" id="UP000244005"/>
    </source>
</evidence>
<feature type="coiled-coil region" evidence="1">
    <location>
        <begin position="118"/>
        <end position="154"/>
    </location>
</feature>
<dbReference type="AlphaFoldDB" id="A0A2R6X519"/>
<dbReference type="Gramene" id="Mp1g09010.1">
    <property type="protein sequence ID" value="Mp1g09010.1.cds"/>
    <property type="gene ID" value="Mp1g09010"/>
</dbReference>
<dbReference type="EMBL" id="KZ772708">
    <property type="protein sequence ID" value="PTQ41169.1"/>
    <property type="molecule type" value="Genomic_DNA"/>
</dbReference>
<accession>A0A2R6X519</accession>
<sequence>MAQRRGRPVKPDVLVKDEPAAKSRVDARQLNAAKAMADSIQSRKLSSVLPNEQRLQEQNKRLELQLSQLQEEIAEKDHEIERLRSAGRLLNAQRYEIRDLKFKLRETFNENAEVPDVCEKLEKEKEAHAARKKVTDEEQNSKALEVQLALLTDQLHNMGVGLPKIAKAHSPPFHECYKDCSSI</sequence>
<name>A0A2R6X519_MARPO</name>
<proteinExistence type="predicted"/>
<dbReference type="Proteomes" id="UP000244005">
    <property type="component" value="Unassembled WGS sequence"/>
</dbReference>
<organism evidence="2 3">
    <name type="scientific">Marchantia polymorpha</name>
    <name type="common">Common liverwort</name>
    <name type="synonym">Marchantia aquatica</name>
    <dbReference type="NCBI Taxonomy" id="3197"/>
    <lineage>
        <taxon>Eukaryota</taxon>
        <taxon>Viridiplantae</taxon>
        <taxon>Streptophyta</taxon>
        <taxon>Embryophyta</taxon>
        <taxon>Marchantiophyta</taxon>
        <taxon>Marchantiopsida</taxon>
        <taxon>Marchantiidae</taxon>
        <taxon>Marchantiales</taxon>
        <taxon>Marchantiaceae</taxon>
        <taxon>Marchantia</taxon>
    </lineage>
</organism>
<keyword evidence="3" id="KW-1185">Reference proteome</keyword>
<evidence type="ECO:0000256" key="1">
    <source>
        <dbReference type="SAM" id="Coils"/>
    </source>
</evidence>
<protein>
    <submittedName>
        <fullName evidence="2">Uncharacterized protein</fullName>
    </submittedName>
</protein>
<feature type="coiled-coil region" evidence="1">
    <location>
        <begin position="52"/>
        <end position="86"/>
    </location>
</feature>
<evidence type="ECO:0000313" key="2">
    <source>
        <dbReference type="EMBL" id="PTQ41169.1"/>
    </source>
</evidence>
<gene>
    <name evidence="2" type="ORF">MARPO_0036s0141</name>
</gene>